<keyword evidence="2" id="KW-1185">Reference proteome</keyword>
<name>A0A1E5UUC3_9POAL</name>
<evidence type="ECO:0000313" key="1">
    <source>
        <dbReference type="EMBL" id="OEL16470.1"/>
    </source>
</evidence>
<dbReference type="AlphaFoldDB" id="A0A1E5UUC3"/>
<dbReference type="OrthoDB" id="694809at2759"/>
<proteinExistence type="predicted"/>
<dbReference type="STRING" id="888268.A0A1E5UUC3"/>
<dbReference type="Proteomes" id="UP000095767">
    <property type="component" value="Unassembled WGS sequence"/>
</dbReference>
<dbReference type="EMBL" id="LWDX02062925">
    <property type="protein sequence ID" value="OEL16470.1"/>
    <property type="molecule type" value="Genomic_DNA"/>
</dbReference>
<reference evidence="1 2" key="1">
    <citation type="submission" date="2016-09" db="EMBL/GenBank/DDBJ databases">
        <title>The draft genome of Dichanthelium oligosanthes: A C3 panicoid grass species.</title>
        <authorList>
            <person name="Studer A.J."/>
            <person name="Schnable J.C."/>
            <person name="Brutnell T.P."/>
        </authorList>
    </citation>
    <scope>NUCLEOTIDE SEQUENCE [LARGE SCALE GENOMIC DNA]</scope>
    <source>
        <strain evidence="2">cv. Kellogg 1175</strain>
        <tissue evidence="1">Leaf</tissue>
    </source>
</reference>
<sequence>LAVEGGDDDTDVELVAGLTWKLIEEACSTEEVTKLRRSARLSQMRNVDEDINSKPEEEPVNDFDEEIEFESDQEDVVPIAGGGDEL</sequence>
<evidence type="ECO:0000313" key="2">
    <source>
        <dbReference type="Proteomes" id="UP000095767"/>
    </source>
</evidence>
<protein>
    <submittedName>
        <fullName evidence="1">Uncharacterized protein</fullName>
    </submittedName>
</protein>
<accession>A0A1E5UUC3</accession>
<gene>
    <name evidence="1" type="ORF">BAE44_0022511</name>
</gene>
<comment type="caution">
    <text evidence="1">The sequence shown here is derived from an EMBL/GenBank/DDBJ whole genome shotgun (WGS) entry which is preliminary data.</text>
</comment>
<feature type="non-terminal residue" evidence="1">
    <location>
        <position position="1"/>
    </location>
</feature>
<organism evidence="1 2">
    <name type="scientific">Dichanthelium oligosanthes</name>
    <dbReference type="NCBI Taxonomy" id="888268"/>
    <lineage>
        <taxon>Eukaryota</taxon>
        <taxon>Viridiplantae</taxon>
        <taxon>Streptophyta</taxon>
        <taxon>Embryophyta</taxon>
        <taxon>Tracheophyta</taxon>
        <taxon>Spermatophyta</taxon>
        <taxon>Magnoliopsida</taxon>
        <taxon>Liliopsida</taxon>
        <taxon>Poales</taxon>
        <taxon>Poaceae</taxon>
        <taxon>PACMAD clade</taxon>
        <taxon>Panicoideae</taxon>
        <taxon>Panicodae</taxon>
        <taxon>Paniceae</taxon>
        <taxon>Dichantheliinae</taxon>
        <taxon>Dichanthelium</taxon>
    </lineage>
</organism>